<gene>
    <name evidence="2" type="ORF">CCMP2556_LOCUS15979</name>
</gene>
<organism evidence="2 3">
    <name type="scientific">Durusdinium trenchii</name>
    <dbReference type="NCBI Taxonomy" id="1381693"/>
    <lineage>
        <taxon>Eukaryota</taxon>
        <taxon>Sar</taxon>
        <taxon>Alveolata</taxon>
        <taxon>Dinophyceae</taxon>
        <taxon>Suessiales</taxon>
        <taxon>Symbiodiniaceae</taxon>
        <taxon>Durusdinium</taxon>
    </lineage>
</organism>
<feature type="chain" id="PRO_5045278416" evidence="1">
    <location>
        <begin position="18"/>
        <end position="164"/>
    </location>
</feature>
<keyword evidence="3" id="KW-1185">Reference proteome</keyword>
<sequence>MLRFLGLLGCCQAGASSLVALQTSFAMNADVAKQEETCEPTSQQKFRDAIGLRTKHLNSESVTFEEKLGAVHLELTGEERASTFGSLSAALDNIEAAMKRRQSDMEHLLKATEAAIARKRAAVKRKLRCTRHKREERCLGCEPEPFVFLAGPQVTRIYAAADGT</sequence>
<dbReference type="Proteomes" id="UP001642484">
    <property type="component" value="Unassembled WGS sequence"/>
</dbReference>
<evidence type="ECO:0000313" key="3">
    <source>
        <dbReference type="Proteomes" id="UP001642484"/>
    </source>
</evidence>
<keyword evidence="1" id="KW-0732">Signal</keyword>
<reference evidence="2 3" key="1">
    <citation type="submission" date="2024-02" db="EMBL/GenBank/DDBJ databases">
        <authorList>
            <person name="Chen Y."/>
            <person name="Shah S."/>
            <person name="Dougan E. K."/>
            <person name="Thang M."/>
            <person name="Chan C."/>
        </authorList>
    </citation>
    <scope>NUCLEOTIDE SEQUENCE [LARGE SCALE GENOMIC DNA]</scope>
</reference>
<dbReference type="EMBL" id="CAXAMN010008480">
    <property type="protein sequence ID" value="CAK9025388.1"/>
    <property type="molecule type" value="Genomic_DNA"/>
</dbReference>
<accession>A0ABP0KFB5</accession>
<comment type="caution">
    <text evidence="2">The sequence shown here is derived from an EMBL/GenBank/DDBJ whole genome shotgun (WGS) entry which is preliminary data.</text>
</comment>
<name>A0ABP0KFB5_9DINO</name>
<proteinExistence type="predicted"/>
<protein>
    <submittedName>
        <fullName evidence="2">Uncharacterized protein</fullName>
    </submittedName>
</protein>
<feature type="signal peptide" evidence="1">
    <location>
        <begin position="1"/>
        <end position="17"/>
    </location>
</feature>
<evidence type="ECO:0000313" key="2">
    <source>
        <dbReference type="EMBL" id="CAK9025388.1"/>
    </source>
</evidence>
<evidence type="ECO:0000256" key="1">
    <source>
        <dbReference type="SAM" id="SignalP"/>
    </source>
</evidence>